<keyword evidence="3" id="KW-1185">Reference proteome</keyword>
<dbReference type="SUPFAM" id="SSF47473">
    <property type="entry name" value="EF-hand"/>
    <property type="match status" value="1"/>
</dbReference>
<proteinExistence type="predicted"/>
<evidence type="ECO:0000256" key="1">
    <source>
        <dbReference type="ARBA" id="ARBA00022837"/>
    </source>
</evidence>
<dbReference type="PROSITE" id="PS00018">
    <property type="entry name" value="EF_HAND_1"/>
    <property type="match status" value="1"/>
</dbReference>
<keyword evidence="1" id="KW-0106">Calcium</keyword>
<gene>
    <name evidence="2" type="ORF">BSTOLATCC_MIC33009</name>
</gene>
<dbReference type="EMBL" id="CAJZBQ010000033">
    <property type="protein sequence ID" value="CAG9323107.1"/>
    <property type="molecule type" value="Genomic_DNA"/>
</dbReference>
<dbReference type="Gene3D" id="1.10.238.10">
    <property type="entry name" value="EF-hand"/>
    <property type="match status" value="1"/>
</dbReference>
<dbReference type="InterPro" id="IPR018247">
    <property type="entry name" value="EF_Hand_1_Ca_BS"/>
</dbReference>
<evidence type="ECO:0000313" key="3">
    <source>
        <dbReference type="Proteomes" id="UP001162131"/>
    </source>
</evidence>
<reference evidence="2" key="1">
    <citation type="submission" date="2021-09" db="EMBL/GenBank/DDBJ databases">
        <authorList>
            <consortium name="AG Swart"/>
            <person name="Singh M."/>
            <person name="Singh A."/>
            <person name="Seah K."/>
            <person name="Emmerich C."/>
        </authorList>
    </citation>
    <scope>NUCLEOTIDE SEQUENCE</scope>
    <source>
        <strain evidence="2">ATCC30299</strain>
    </source>
</reference>
<evidence type="ECO:0008006" key="4">
    <source>
        <dbReference type="Google" id="ProtNLM"/>
    </source>
</evidence>
<comment type="caution">
    <text evidence="2">The sequence shown here is derived from an EMBL/GenBank/DDBJ whole genome shotgun (WGS) entry which is preliminary data.</text>
</comment>
<sequence length="281" mass="32699">MGICAYDIPTFNQLSAEKTICSSEPQNTISSTQVERTSKFDFSDIPFSLKELFTSNPTIPLPKIEKEIRDRERNCIFAKKSISKAFKHISKEGINKKLSLMQFKRALYELGINPKILEDPDDPMWLFLFSFQENSLFDMRKIIASFILISDSELKKKIKFLYLLYDENENRVLEQNEIRSMLSDLAEVSVECLPLLVSNVESSEELSKYMVFMRIEKERLIEEASKTLLGNLTEVGNVELIGILQNSNDWFKIFRSEGLRETILEKYKLPENPQYLEQFLT</sequence>
<dbReference type="AlphaFoldDB" id="A0AAU9J813"/>
<accession>A0AAU9J813</accession>
<evidence type="ECO:0000313" key="2">
    <source>
        <dbReference type="EMBL" id="CAG9323107.1"/>
    </source>
</evidence>
<organism evidence="2 3">
    <name type="scientific">Blepharisma stoltei</name>
    <dbReference type="NCBI Taxonomy" id="1481888"/>
    <lineage>
        <taxon>Eukaryota</taxon>
        <taxon>Sar</taxon>
        <taxon>Alveolata</taxon>
        <taxon>Ciliophora</taxon>
        <taxon>Postciliodesmatophora</taxon>
        <taxon>Heterotrichea</taxon>
        <taxon>Heterotrichida</taxon>
        <taxon>Blepharismidae</taxon>
        <taxon>Blepharisma</taxon>
    </lineage>
</organism>
<protein>
    <recommendedName>
        <fullName evidence="4">EF-hand domain-containing protein</fullName>
    </recommendedName>
</protein>
<dbReference type="Proteomes" id="UP001162131">
    <property type="component" value="Unassembled WGS sequence"/>
</dbReference>
<name>A0AAU9J813_9CILI</name>
<dbReference type="InterPro" id="IPR011992">
    <property type="entry name" value="EF-hand-dom_pair"/>
</dbReference>